<dbReference type="RefSeq" id="XP_046060338.1">
    <property type="nucleotide sequence ID" value="XM_046205886.1"/>
</dbReference>
<dbReference type="Proteomes" id="UP000769157">
    <property type="component" value="Unassembled WGS sequence"/>
</dbReference>
<keyword evidence="1" id="KW-0472">Membrane</keyword>
<sequence length="205" mass="24345">MDSPDWLDERVNGLMGLRRSIFNICGFFVIVSVLKIKLLDDVVKEKQPRQPFLDFFPESEHRQQNWNHNQSRSHVVEEVTERDQLDGVAEEQLERRVFGELGVQQHEEVVTQWNGQPTRVADKEDRRHRVRRLVRLHVVNVEDLHLGKRQHCAHQHEREHQERNGKDLDVDLGNVVGHSCDNQLYERKFESVERFRLDNYGRENG</sequence>
<dbReference type="AlphaFoldDB" id="A0A9P8P1G0"/>
<comment type="caution">
    <text evidence="2">The sequence shown here is derived from an EMBL/GenBank/DDBJ whole genome shotgun (WGS) entry which is preliminary data.</text>
</comment>
<reference evidence="2" key="2">
    <citation type="submission" date="2021-01" db="EMBL/GenBank/DDBJ databases">
        <authorList>
            <person name="Schikora-Tamarit M.A."/>
        </authorList>
    </citation>
    <scope>NUCLEOTIDE SEQUENCE</scope>
    <source>
        <strain evidence="2">CBS6075</strain>
    </source>
</reference>
<organism evidence="2 3">
    <name type="scientific">Ogataea philodendri</name>
    <dbReference type="NCBI Taxonomy" id="1378263"/>
    <lineage>
        <taxon>Eukaryota</taxon>
        <taxon>Fungi</taxon>
        <taxon>Dikarya</taxon>
        <taxon>Ascomycota</taxon>
        <taxon>Saccharomycotina</taxon>
        <taxon>Pichiomycetes</taxon>
        <taxon>Pichiales</taxon>
        <taxon>Pichiaceae</taxon>
        <taxon>Ogataea</taxon>
    </lineage>
</organism>
<keyword evidence="3" id="KW-1185">Reference proteome</keyword>
<protein>
    <submittedName>
        <fullName evidence="2">Uncharacterized protein</fullName>
    </submittedName>
</protein>
<feature type="transmembrane region" description="Helical" evidence="1">
    <location>
        <begin position="20"/>
        <end position="39"/>
    </location>
</feature>
<evidence type="ECO:0000256" key="1">
    <source>
        <dbReference type="SAM" id="Phobius"/>
    </source>
</evidence>
<name>A0A9P8P1G0_9ASCO</name>
<proteinExistence type="predicted"/>
<accession>A0A9P8P1G0</accession>
<dbReference type="EMBL" id="JAEUBE010000352">
    <property type="protein sequence ID" value="KAH3664058.1"/>
    <property type="molecule type" value="Genomic_DNA"/>
</dbReference>
<dbReference type="GeneID" id="70236737"/>
<keyword evidence="1" id="KW-1133">Transmembrane helix</keyword>
<evidence type="ECO:0000313" key="2">
    <source>
        <dbReference type="EMBL" id="KAH3664058.1"/>
    </source>
</evidence>
<evidence type="ECO:0000313" key="3">
    <source>
        <dbReference type="Proteomes" id="UP000769157"/>
    </source>
</evidence>
<keyword evidence="1" id="KW-0812">Transmembrane</keyword>
<gene>
    <name evidence="2" type="ORF">OGAPHI_004772</name>
</gene>
<reference evidence="2" key="1">
    <citation type="journal article" date="2021" name="Open Biol.">
        <title>Shared evolutionary footprints suggest mitochondrial oxidative damage underlies multiple complex I losses in fungi.</title>
        <authorList>
            <person name="Schikora-Tamarit M.A."/>
            <person name="Marcet-Houben M."/>
            <person name="Nosek J."/>
            <person name="Gabaldon T."/>
        </authorList>
    </citation>
    <scope>NUCLEOTIDE SEQUENCE</scope>
    <source>
        <strain evidence="2">CBS6075</strain>
    </source>
</reference>